<dbReference type="Proteomes" id="UP000025756">
    <property type="component" value="Unassembled WGS sequence"/>
</dbReference>
<dbReference type="EMBL" id="JGWH01000173">
    <property type="protein sequence ID" value="KCV31055.1"/>
    <property type="molecule type" value="Genomic_DNA"/>
</dbReference>
<proteinExistence type="predicted"/>
<evidence type="ECO:0000313" key="2">
    <source>
        <dbReference type="EMBL" id="KCV31055.1"/>
    </source>
</evidence>
<accession>A0ABR4R996</accession>
<organism evidence="2 3">
    <name type="scientific">Bordetella bronchiseptica 00-P-2796</name>
    <dbReference type="NCBI Taxonomy" id="1331199"/>
    <lineage>
        <taxon>Bacteria</taxon>
        <taxon>Pseudomonadati</taxon>
        <taxon>Pseudomonadota</taxon>
        <taxon>Betaproteobacteria</taxon>
        <taxon>Burkholderiales</taxon>
        <taxon>Alcaligenaceae</taxon>
        <taxon>Bordetella</taxon>
    </lineage>
</organism>
<comment type="caution">
    <text evidence="2">The sequence shown here is derived from an EMBL/GenBank/DDBJ whole genome shotgun (WGS) entry which is preliminary data.</text>
</comment>
<name>A0ABR4R996_BORBO</name>
<reference evidence="2 3" key="1">
    <citation type="submission" date="2014-03" db="EMBL/GenBank/DDBJ databases">
        <title>Genome sequence of Bordetella bronchiseptica.</title>
        <authorList>
            <person name="Harvill E."/>
            <person name="Goodfield L.L."/>
            <person name="Ivanov Y.V."/>
            <person name="Meyer J.A."/>
            <person name="Muse S.J."/>
            <person name="Jacobs N."/>
            <person name="Bendor L."/>
            <person name="Smallridge W.E."/>
            <person name="Brinkac L.M."/>
            <person name="Sanka R."/>
            <person name="Kim M."/>
            <person name="Losada L."/>
        </authorList>
    </citation>
    <scope>NUCLEOTIDE SEQUENCE [LARGE SCALE GENOMIC DNA]</scope>
    <source>
        <strain evidence="2 3">00-P-2796</strain>
    </source>
</reference>
<feature type="region of interest" description="Disordered" evidence="1">
    <location>
        <begin position="1"/>
        <end position="63"/>
    </location>
</feature>
<protein>
    <submittedName>
        <fullName evidence="2">N-acetyltransferase YedL</fullName>
    </submittedName>
</protein>
<keyword evidence="3" id="KW-1185">Reference proteome</keyword>
<dbReference type="RefSeq" id="WP_110115236.1">
    <property type="nucleotide sequence ID" value="NZ_JGWH01000173.1"/>
</dbReference>
<evidence type="ECO:0000313" key="3">
    <source>
        <dbReference type="Proteomes" id="UP000025756"/>
    </source>
</evidence>
<gene>
    <name evidence="2" type="ORF">L490_1316</name>
</gene>
<sequence length="63" mass="6635">MPNRPPPAQGQRAHRSGPEASEPPTGRHNPDPASNSGYPAGGKQEPAGKDAYGRPRKPARKTP</sequence>
<feature type="compositionally biased region" description="Basic residues" evidence="1">
    <location>
        <begin position="54"/>
        <end position="63"/>
    </location>
</feature>
<evidence type="ECO:0000256" key="1">
    <source>
        <dbReference type="SAM" id="MobiDB-lite"/>
    </source>
</evidence>